<dbReference type="PANTHER" id="PTHR10151">
    <property type="entry name" value="ECTONUCLEOTIDE PYROPHOSPHATASE/PHOSPHODIESTERASE"/>
    <property type="match status" value="1"/>
</dbReference>
<dbReference type="EMBL" id="LHYF01000007">
    <property type="protein sequence ID" value="KXB07193.1"/>
    <property type="molecule type" value="Genomic_DNA"/>
</dbReference>
<evidence type="ECO:0000313" key="1">
    <source>
        <dbReference type="EMBL" id="KXB07193.1"/>
    </source>
</evidence>
<dbReference type="AlphaFoldDB" id="A0A133VL88"/>
<dbReference type="SUPFAM" id="SSF53649">
    <property type="entry name" value="Alkaline phosphatase-like"/>
    <property type="match status" value="1"/>
</dbReference>
<dbReference type="PATRIC" id="fig|1698281.3.peg.656"/>
<comment type="caution">
    <text evidence="1">The sequence shown here is derived from an EMBL/GenBank/DDBJ whole genome shotgun (WGS) entry which is preliminary data.</text>
</comment>
<dbReference type="PANTHER" id="PTHR10151:SF120">
    <property type="entry name" value="BIS(5'-ADENOSYL)-TRIPHOSPHATASE"/>
    <property type="match status" value="1"/>
</dbReference>
<organism evidence="1 2">
    <name type="scientific">candidate division MSBL1 archaeon SCGC-AAA382C18</name>
    <dbReference type="NCBI Taxonomy" id="1698281"/>
    <lineage>
        <taxon>Archaea</taxon>
        <taxon>Methanobacteriati</taxon>
        <taxon>Methanobacteriota</taxon>
        <taxon>candidate division MSBL1</taxon>
    </lineage>
</organism>
<name>A0A133VL88_9EURY</name>
<proteinExistence type="predicted"/>
<dbReference type="Gene3D" id="3.40.720.10">
    <property type="entry name" value="Alkaline Phosphatase, subunit A"/>
    <property type="match status" value="2"/>
</dbReference>
<protein>
    <recommendedName>
        <fullName evidence="3">Nucleotide pyrophosphatase</fullName>
    </recommendedName>
</protein>
<sequence length="497" mass="56846">MVNDLLLLGVDGGSLKIVKEMVEEGELPTFEMLLENGVYGALESTIPPITKPAWPSMFTGLNPASLGAVDHLTLDEKYEEVLKSPDWRGQFFWDFLNEEGIKTGIVNPPRVGKVYELNGFMVSGLTEKGDVFPKDFQIDQNVKPLGEAKSNSQRISLLLENLEEKKNILLSLIPKDWNMLLFVINETDYVSHFADDWRPVREVYRKVDELLSEVLDEIHECNLLMASDHGIKKIRKRVYVNEMLKQMNLLRKSEGSAEKLLPKIVELSRKILGKGFLQTVSNSLPFVKGWEVKSMMSLGNIDMQNTQMFGYGMRAGSYARLWINSEEKFTDGIVKKRDVESVKKKFREKATNLDSSEDFIEKIYKGPEVYAGKTERWIPDLIVKLSKDCVEDYKLAGNIASDEKGFAHDLHGIFMGYGPDIDSHREVENPKIYDIAPTILHALETPVPNSMEGRVLTEIFEKGTEPYTREIKYRKEIEKEREKVRKEIESLKREGKI</sequence>
<reference evidence="1 2" key="1">
    <citation type="journal article" date="2016" name="Sci. Rep.">
        <title>Metabolic traits of an uncultured archaeal lineage -MSBL1- from brine pools of the Red Sea.</title>
        <authorList>
            <person name="Mwirichia R."/>
            <person name="Alam I."/>
            <person name="Rashid M."/>
            <person name="Vinu M."/>
            <person name="Ba-Alawi W."/>
            <person name="Anthony Kamau A."/>
            <person name="Kamanda Ngugi D."/>
            <person name="Goker M."/>
            <person name="Klenk H.P."/>
            <person name="Bajic V."/>
            <person name="Stingl U."/>
        </authorList>
    </citation>
    <scope>NUCLEOTIDE SEQUENCE [LARGE SCALE GENOMIC DNA]</scope>
    <source>
        <strain evidence="1">SCGC-AAA382C18</strain>
    </source>
</reference>
<dbReference type="Proteomes" id="UP000070404">
    <property type="component" value="Unassembled WGS sequence"/>
</dbReference>
<dbReference type="InterPro" id="IPR017850">
    <property type="entry name" value="Alkaline_phosphatase_core_sf"/>
</dbReference>
<keyword evidence="2" id="KW-1185">Reference proteome</keyword>
<dbReference type="InterPro" id="IPR002591">
    <property type="entry name" value="Phosphodiest/P_Trfase"/>
</dbReference>
<dbReference type="GO" id="GO:0016787">
    <property type="term" value="F:hydrolase activity"/>
    <property type="evidence" value="ECO:0007669"/>
    <property type="project" value="UniProtKB-ARBA"/>
</dbReference>
<evidence type="ECO:0008006" key="3">
    <source>
        <dbReference type="Google" id="ProtNLM"/>
    </source>
</evidence>
<gene>
    <name evidence="1" type="ORF">AKJ52_00770</name>
</gene>
<dbReference type="Pfam" id="PF01663">
    <property type="entry name" value="Phosphodiest"/>
    <property type="match status" value="1"/>
</dbReference>
<evidence type="ECO:0000313" key="2">
    <source>
        <dbReference type="Proteomes" id="UP000070404"/>
    </source>
</evidence>
<accession>A0A133VL88</accession>